<dbReference type="Proteomes" id="UP000637704">
    <property type="component" value="Unassembled WGS sequence"/>
</dbReference>
<dbReference type="InterPro" id="IPR029061">
    <property type="entry name" value="THDP-binding"/>
</dbReference>
<dbReference type="EC" id="1.2.4.4" evidence="1"/>
<sequence>MLRKGWWDEEQEKGWRKSSRKMVLESFSAAERLPKPAPQLLFSDVYRELPLHLRRQRGALQRHLRRYGQHYPMELFET</sequence>
<dbReference type="PANTHER" id="PTHR43380">
    <property type="entry name" value="2-OXOISOVALERATE DEHYDROGENASE SUBUNIT ALPHA, MITOCHONDRIAL"/>
    <property type="match status" value="1"/>
</dbReference>
<comment type="cofactor">
    <cofactor evidence="1">
        <name>thiamine diphosphate</name>
        <dbReference type="ChEBI" id="CHEBI:58937"/>
    </cofactor>
</comment>
<comment type="function">
    <text evidence="1">The branched-chain alpha-keto dehydrogenase complex catalyzes the overall conversion of alpha-keto acids to acyl-CoA and CO(2). It contains multiple copies of three enzymatic components: branched-chain alpha-keto acid decarboxylase (E1), lipoamide acyltransferase (E2) and lipoamide dehydrogenase (E3).</text>
</comment>
<evidence type="ECO:0000256" key="1">
    <source>
        <dbReference type="RuleBase" id="RU365014"/>
    </source>
</evidence>
<comment type="catalytic activity">
    <reaction evidence="1">
        <text>N(6)-[(R)-lipoyl]-L-lysyl-[protein] + 3-methyl-2-oxobutanoate + H(+) = N(6)-[(R)-S(8)-2-methylpropanoyldihydrolipoyl]-L-lysyl-[protein] + CO2</text>
        <dbReference type="Rhea" id="RHEA:13457"/>
        <dbReference type="Rhea" id="RHEA-COMP:10474"/>
        <dbReference type="Rhea" id="RHEA-COMP:10497"/>
        <dbReference type="ChEBI" id="CHEBI:11851"/>
        <dbReference type="ChEBI" id="CHEBI:15378"/>
        <dbReference type="ChEBI" id="CHEBI:16526"/>
        <dbReference type="ChEBI" id="CHEBI:83099"/>
        <dbReference type="ChEBI" id="CHEBI:83142"/>
        <dbReference type="EC" id="1.2.4.4"/>
    </reaction>
</comment>
<accession>A0A851Y469</accession>
<dbReference type="AlphaFoldDB" id="A0A851Y469"/>
<protein>
    <recommendedName>
        <fullName evidence="1">2-oxoisovalerate dehydrogenase subunit alpha</fullName>
        <ecNumber evidence="1">1.2.4.4</ecNumber>
    </recommendedName>
    <alternativeName>
        <fullName evidence="1">Branched-chain alpha-keto acid dehydrogenase E1 component alpha chain</fullName>
    </alternativeName>
</protein>
<name>A0A851Y469_EOLRO</name>
<reference evidence="2" key="1">
    <citation type="submission" date="2019-09" db="EMBL/GenBank/DDBJ databases">
        <title>Bird 10,000 Genomes (B10K) Project - Family phase.</title>
        <authorList>
            <person name="Zhang G."/>
        </authorList>
    </citation>
    <scope>NUCLEOTIDE SEQUENCE</scope>
    <source>
        <strain evidence="2">B10K-DU-025-06</strain>
        <tissue evidence="2">Mixed tissue sample</tissue>
    </source>
</reference>
<gene>
    <name evidence="2" type="primary">Bckdha</name>
    <name evidence="2" type="ORF">EOLROS_R14944</name>
</gene>
<evidence type="ECO:0000313" key="2">
    <source>
        <dbReference type="EMBL" id="NXD74797.1"/>
    </source>
</evidence>
<keyword evidence="1" id="KW-0560">Oxidoreductase</keyword>
<evidence type="ECO:0000313" key="3">
    <source>
        <dbReference type="Proteomes" id="UP000637704"/>
    </source>
</evidence>
<dbReference type="GO" id="GO:0009083">
    <property type="term" value="P:branched-chain amino acid catabolic process"/>
    <property type="evidence" value="ECO:0007669"/>
    <property type="project" value="TreeGrafter"/>
</dbReference>
<dbReference type="PANTHER" id="PTHR43380:SF1">
    <property type="entry name" value="2-OXOISOVALERATE DEHYDROGENASE SUBUNIT ALPHA, MITOCHONDRIAL"/>
    <property type="match status" value="1"/>
</dbReference>
<comment type="similarity">
    <text evidence="1">Belongs to the BCKDHA family.</text>
</comment>
<keyword evidence="1" id="KW-0786">Thiamine pyrophosphate</keyword>
<feature type="non-terminal residue" evidence="2">
    <location>
        <position position="78"/>
    </location>
</feature>
<keyword evidence="3" id="KW-1185">Reference proteome</keyword>
<dbReference type="InterPro" id="IPR050771">
    <property type="entry name" value="Alpha-ketoacid_DH_E1_comp"/>
</dbReference>
<dbReference type="GO" id="GO:0003863">
    <property type="term" value="F:branched-chain 2-oxo acid dehydrogenase activity"/>
    <property type="evidence" value="ECO:0007669"/>
    <property type="project" value="UniProtKB-EC"/>
</dbReference>
<dbReference type="SUPFAM" id="SSF52518">
    <property type="entry name" value="Thiamin diphosphate-binding fold (THDP-binding)"/>
    <property type="match status" value="1"/>
</dbReference>
<feature type="non-terminal residue" evidence="2">
    <location>
        <position position="1"/>
    </location>
</feature>
<proteinExistence type="inferred from homology"/>
<dbReference type="EMBL" id="WBNI01011574">
    <property type="protein sequence ID" value="NXD74797.1"/>
    <property type="molecule type" value="Genomic_DNA"/>
</dbReference>
<dbReference type="Gene3D" id="3.40.50.970">
    <property type="match status" value="1"/>
</dbReference>
<comment type="caution">
    <text evidence="2">The sequence shown here is derived from an EMBL/GenBank/DDBJ whole genome shotgun (WGS) entry which is preliminary data.</text>
</comment>
<organism evidence="2 3">
    <name type="scientific">Eolophus roseicapilla</name>
    <name type="common">Galah cockatoo</name>
    <name type="synonym">Cacatua roseicapilla</name>
    <dbReference type="NCBI Taxonomy" id="176039"/>
    <lineage>
        <taxon>Eukaryota</taxon>
        <taxon>Metazoa</taxon>
        <taxon>Chordata</taxon>
        <taxon>Craniata</taxon>
        <taxon>Vertebrata</taxon>
        <taxon>Euteleostomi</taxon>
        <taxon>Archelosauria</taxon>
        <taxon>Archosauria</taxon>
        <taxon>Dinosauria</taxon>
        <taxon>Saurischia</taxon>
        <taxon>Theropoda</taxon>
        <taxon>Coelurosauria</taxon>
        <taxon>Aves</taxon>
        <taxon>Neognathae</taxon>
        <taxon>Neoaves</taxon>
        <taxon>Telluraves</taxon>
        <taxon>Australaves</taxon>
        <taxon>Psittaciformes</taxon>
        <taxon>Cacatuidae</taxon>
        <taxon>Eolophus</taxon>
    </lineage>
</organism>